<evidence type="ECO:0000313" key="2">
    <source>
        <dbReference type="Proteomes" id="UP000275078"/>
    </source>
</evidence>
<accession>A0A3N4HP56</accession>
<dbReference type="Proteomes" id="UP000275078">
    <property type="component" value="Unassembled WGS sequence"/>
</dbReference>
<reference evidence="1 2" key="1">
    <citation type="journal article" date="2018" name="Nat. Ecol. Evol.">
        <title>Pezizomycetes genomes reveal the molecular basis of ectomycorrhizal truffle lifestyle.</title>
        <authorList>
            <person name="Murat C."/>
            <person name="Payen T."/>
            <person name="Noel B."/>
            <person name="Kuo A."/>
            <person name="Morin E."/>
            <person name="Chen J."/>
            <person name="Kohler A."/>
            <person name="Krizsan K."/>
            <person name="Balestrini R."/>
            <person name="Da Silva C."/>
            <person name="Montanini B."/>
            <person name="Hainaut M."/>
            <person name="Levati E."/>
            <person name="Barry K.W."/>
            <person name="Belfiori B."/>
            <person name="Cichocki N."/>
            <person name="Clum A."/>
            <person name="Dockter R.B."/>
            <person name="Fauchery L."/>
            <person name="Guy J."/>
            <person name="Iotti M."/>
            <person name="Le Tacon F."/>
            <person name="Lindquist E.A."/>
            <person name="Lipzen A."/>
            <person name="Malagnac F."/>
            <person name="Mello A."/>
            <person name="Molinier V."/>
            <person name="Miyauchi S."/>
            <person name="Poulain J."/>
            <person name="Riccioni C."/>
            <person name="Rubini A."/>
            <person name="Sitrit Y."/>
            <person name="Splivallo R."/>
            <person name="Traeger S."/>
            <person name="Wang M."/>
            <person name="Zifcakova L."/>
            <person name="Wipf D."/>
            <person name="Zambonelli A."/>
            <person name="Paolocci F."/>
            <person name="Nowrousian M."/>
            <person name="Ottonello S."/>
            <person name="Baldrian P."/>
            <person name="Spatafora J.W."/>
            <person name="Henrissat B."/>
            <person name="Nagy L.G."/>
            <person name="Aury J.M."/>
            <person name="Wincker P."/>
            <person name="Grigoriev I.V."/>
            <person name="Bonfante P."/>
            <person name="Martin F.M."/>
        </authorList>
    </citation>
    <scope>NUCLEOTIDE SEQUENCE [LARGE SCALE GENOMIC DNA]</scope>
    <source>
        <strain evidence="1 2">RN42</strain>
    </source>
</reference>
<organism evidence="1 2">
    <name type="scientific">Ascobolus immersus RN42</name>
    <dbReference type="NCBI Taxonomy" id="1160509"/>
    <lineage>
        <taxon>Eukaryota</taxon>
        <taxon>Fungi</taxon>
        <taxon>Dikarya</taxon>
        <taxon>Ascomycota</taxon>
        <taxon>Pezizomycotina</taxon>
        <taxon>Pezizomycetes</taxon>
        <taxon>Pezizales</taxon>
        <taxon>Ascobolaceae</taxon>
        <taxon>Ascobolus</taxon>
    </lineage>
</organism>
<protein>
    <submittedName>
        <fullName evidence="1">Uncharacterized protein</fullName>
    </submittedName>
</protein>
<gene>
    <name evidence="1" type="ORF">BJ508DRAFT_311812</name>
</gene>
<dbReference type="AlphaFoldDB" id="A0A3N4HP56"/>
<name>A0A3N4HP56_ASCIM</name>
<sequence length="185" mass="22048">MPWPTDYVELAEYERHQRMGRRGNRDLKLLPGLESIPKTDQLLRGGSFISYILHNPFLDSILLLSADQRLPPIELLCTEGDDVRFDFDRLMIIKIRIYFTKWCRLAEQDFRAGNRWDIRNNCLLIETELLIERWDHPIVERTVRVGFPRAFDSRDVEITHVYLADWSDARRSYIDVTRRTRRNGV</sequence>
<dbReference type="EMBL" id="ML119760">
    <property type="protein sequence ID" value="RPA75622.1"/>
    <property type="molecule type" value="Genomic_DNA"/>
</dbReference>
<proteinExistence type="predicted"/>
<evidence type="ECO:0000313" key="1">
    <source>
        <dbReference type="EMBL" id="RPA75622.1"/>
    </source>
</evidence>
<keyword evidence="2" id="KW-1185">Reference proteome</keyword>